<dbReference type="Gene3D" id="1.20.1590.10">
    <property type="entry name" value="YP_001051499.1 domain like"/>
    <property type="match status" value="1"/>
</dbReference>
<dbReference type="OrthoDB" id="9204516at2"/>
<dbReference type="eggNOG" id="COG3068">
    <property type="taxonomic scope" value="Bacteria"/>
</dbReference>
<evidence type="ECO:0000313" key="1">
    <source>
        <dbReference type="EMBL" id="RZN61396.1"/>
    </source>
</evidence>
<evidence type="ECO:0000313" key="3">
    <source>
        <dbReference type="EMBL" id="SUU98190.1"/>
    </source>
</evidence>
<dbReference type="GO" id="GO:0016740">
    <property type="term" value="F:transferase activity"/>
    <property type="evidence" value="ECO:0007669"/>
    <property type="project" value="UniProtKB-KW"/>
</dbReference>
<gene>
    <name evidence="1" type="ORF">EIG79_01275</name>
    <name evidence="3" type="ORF">NCTC10926_01609</name>
    <name evidence="2" type="ORF">NCTC11296_00691</name>
</gene>
<dbReference type="Proteomes" id="UP000294229">
    <property type="component" value="Unassembled WGS sequence"/>
</dbReference>
<accession>A0A0F5EVT6</accession>
<keyword evidence="2" id="KW-0808">Transferase</keyword>
<dbReference type="Proteomes" id="UP000254465">
    <property type="component" value="Unassembled WGS sequence"/>
</dbReference>
<dbReference type="RefSeq" id="WP_017805493.1">
    <property type="nucleotide sequence ID" value="NZ_CP173228.1"/>
</dbReference>
<protein>
    <submittedName>
        <fullName evidence="2">D-fructose-6-phosphate amidotransferase</fullName>
    </submittedName>
    <submittedName>
        <fullName evidence="1">DUF416 family protein</fullName>
    </submittedName>
    <submittedName>
        <fullName evidence="3">Protein of uncharacterized function (DUF416)</fullName>
    </submittedName>
</protein>
<dbReference type="Pfam" id="PF04222">
    <property type="entry name" value="DUF416"/>
    <property type="match status" value="1"/>
</dbReference>
<dbReference type="EMBL" id="UGHK01000001">
    <property type="protein sequence ID" value="STO70776.1"/>
    <property type="molecule type" value="Genomic_DNA"/>
</dbReference>
<evidence type="ECO:0000313" key="2">
    <source>
        <dbReference type="EMBL" id="STO70776.1"/>
    </source>
</evidence>
<dbReference type="InterPro" id="IPR007338">
    <property type="entry name" value="DUF416"/>
</dbReference>
<dbReference type="STRING" id="728.VY92_01630"/>
<dbReference type="Proteomes" id="UP000254620">
    <property type="component" value="Unassembled WGS sequence"/>
</dbReference>
<dbReference type="EMBL" id="RQXS01000002">
    <property type="protein sequence ID" value="RZN61396.1"/>
    <property type="molecule type" value="Genomic_DNA"/>
</dbReference>
<reference evidence="4 5" key="1">
    <citation type="submission" date="2018-06" db="EMBL/GenBank/DDBJ databases">
        <authorList>
            <consortium name="Pathogen Informatics"/>
            <person name="Doyle S."/>
        </authorList>
    </citation>
    <scope>NUCLEOTIDE SEQUENCE [LARGE SCALE GENOMIC DNA]</scope>
    <source>
        <strain evidence="3 5">NCTC10926</strain>
        <strain evidence="2 4">NCTC11296</strain>
    </source>
</reference>
<reference evidence="1 6" key="2">
    <citation type="submission" date="2018-11" db="EMBL/GenBank/DDBJ databases">
        <title>Sequencing Av. paragallinarum serogroups.</title>
        <authorList>
            <person name="Hellmuth J.E."/>
            <person name="Boucher C.E."/>
            <person name="Cason E.D."/>
        </authorList>
    </citation>
    <scope>NUCLEOTIDE SEQUENCE [LARGE SCALE GENOMIC DNA]</scope>
    <source>
        <strain evidence="1 6">SA-3</strain>
    </source>
</reference>
<dbReference type="InterPro" id="IPR023381">
    <property type="entry name" value="YP001051499.1-like_dom_sf"/>
</dbReference>
<dbReference type="AlphaFoldDB" id="A0A0F5EVT6"/>
<dbReference type="EMBL" id="UFSW01000001">
    <property type="protein sequence ID" value="SUU98190.1"/>
    <property type="molecule type" value="Genomic_DNA"/>
</dbReference>
<sequence length="196" mass="22647">MRNPIHKRLENLVSWQHLTFMACLCERMLPNFQLFCQVTEQPAQAKVYQNILNLVWEHLTVKGANINFDHQLEKFEAIIPDVNDYEFYGIVPAIEACEGLSALLHSLIAGETLERAIQLSLISLQTVIGALEQEEEREFSEQELKTNAYVEQELDVQWQIYRVLKDCEERDVALILSLKNEIRAEGVSNIGIEFKQ</sequence>
<dbReference type="PROSITE" id="PS51257">
    <property type="entry name" value="PROKAR_LIPOPROTEIN"/>
    <property type="match status" value="1"/>
</dbReference>
<evidence type="ECO:0000313" key="4">
    <source>
        <dbReference type="Proteomes" id="UP000254465"/>
    </source>
</evidence>
<name>A0A0F5EVT6_AVIPA</name>
<organism evidence="1 6">
    <name type="scientific">Avibacterium paragallinarum</name>
    <name type="common">Haemophilus gallinarum</name>
    <dbReference type="NCBI Taxonomy" id="728"/>
    <lineage>
        <taxon>Bacteria</taxon>
        <taxon>Pseudomonadati</taxon>
        <taxon>Pseudomonadota</taxon>
        <taxon>Gammaproteobacteria</taxon>
        <taxon>Pasteurellales</taxon>
        <taxon>Pasteurellaceae</taxon>
        <taxon>Avibacterium</taxon>
    </lineage>
</organism>
<evidence type="ECO:0000313" key="6">
    <source>
        <dbReference type="Proteomes" id="UP000294229"/>
    </source>
</evidence>
<proteinExistence type="predicted"/>
<evidence type="ECO:0000313" key="5">
    <source>
        <dbReference type="Proteomes" id="UP000254620"/>
    </source>
</evidence>